<keyword evidence="7 12" id="KW-0479">Metal-binding</keyword>
<evidence type="ECO:0000313" key="17">
    <source>
        <dbReference type="Proteomes" id="UP000501926"/>
    </source>
</evidence>
<dbReference type="InterPro" id="IPR003473">
    <property type="entry name" value="NadA"/>
</dbReference>
<protein>
    <recommendedName>
        <fullName evidence="11 12">Quinolinate synthase</fullName>
        <ecNumber evidence="3 12">2.5.1.72</ecNumber>
    </recommendedName>
</protein>
<dbReference type="KEGG" id="kst:KSMBR1_3336"/>
<dbReference type="InterPro" id="IPR023066">
    <property type="entry name" value="Quinolinate_synth_type2"/>
</dbReference>
<dbReference type="SUPFAM" id="SSF142754">
    <property type="entry name" value="NadA-like"/>
    <property type="match status" value="1"/>
</dbReference>
<dbReference type="GO" id="GO:0008987">
    <property type="term" value="F:quinolinate synthetase A activity"/>
    <property type="evidence" value="ECO:0007669"/>
    <property type="project" value="UniProtKB-UniRule"/>
</dbReference>
<evidence type="ECO:0000256" key="6">
    <source>
        <dbReference type="ARBA" id="ARBA00022679"/>
    </source>
</evidence>
<dbReference type="EMBL" id="CT573071">
    <property type="protein sequence ID" value="CAJ73101.1"/>
    <property type="molecule type" value="Genomic_DNA"/>
</dbReference>
<evidence type="ECO:0000256" key="10">
    <source>
        <dbReference type="ARBA" id="ARBA00050125"/>
    </source>
</evidence>
<accession>Q1Q697</accession>
<comment type="pathway">
    <text evidence="2 12">Cofactor biosynthesis; NAD(+) biosynthesis; quinolinate from iminoaspartate: step 1/1.</text>
</comment>
<evidence type="ECO:0000313" key="15">
    <source>
        <dbReference type="EMBL" id="SOH05812.1"/>
    </source>
</evidence>
<evidence type="ECO:0000256" key="1">
    <source>
        <dbReference type="ARBA" id="ARBA00003791"/>
    </source>
</evidence>
<evidence type="ECO:0000313" key="16">
    <source>
        <dbReference type="Proteomes" id="UP000221734"/>
    </source>
</evidence>
<evidence type="ECO:0000256" key="9">
    <source>
        <dbReference type="ARBA" id="ARBA00023014"/>
    </source>
</evidence>
<evidence type="ECO:0000256" key="2">
    <source>
        <dbReference type="ARBA" id="ARBA00005065"/>
    </source>
</evidence>
<name>Q1Q697_KUEST</name>
<evidence type="ECO:0000256" key="5">
    <source>
        <dbReference type="ARBA" id="ARBA00022642"/>
    </source>
</evidence>
<feature type="binding site" evidence="12">
    <location>
        <position position="259"/>
    </location>
    <ligand>
        <name>[4Fe-4S] cluster</name>
        <dbReference type="ChEBI" id="CHEBI:49883"/>
    </ligand>
</feature>
<comment type="similarity">
    <text evidence="12">Belongs to the quinolinate synthase family. Type 2 subfamily.</text>
</comment>
<dbReference type="EMBL" id="CP049055">
    <property type="protein sequence ID" value="QII13098.1"/>
    <property type="molecule type" value="Genomic_DNA"/>
</dbReference>
<evidence type="ECO:0000256" key="12">
    <source>
        <dbReference type="HAMAP-Rule" id="MF_00568"/>
    </source>
</evidence>
<dbReference type="PANTHER" id="PTHR30573">
    <property type="entry name" value="QUINOLINATE SYNTHETASE A"/>
    <property type="match status" value="1"/>
</dbReference>
<dbReference type="NCBIfam" id="NF006878">
    <property type="entry name" value="PRK09375.1-2"/>
    <property type="match status" value="1"/>
</dbReference>
<proteinExistence type="inferred from homology"/>
<dbReference type="UniPathway" id="UPA00253">
    <property type="reaction ID" value="UER00327"/>
</dbReference>
<keyword evidence="16" id="KW-1185">Reference proteome</keyword>
<evidence type="ECO:0000313" key="13">
    <source>
        <dbReference type="EMBL" id="CAJ73101.1"/>
    </source>
</evidence>
<comment type="catalytic activity">
    <reaction evidence="10">
        <text>iminosuccinate + dihydroxyacetone phosphate = quinolinate + phosphate + 2 H2O + H(+)</text>
        <dbReference type="Rhea" id="RHEA:25888"/>
        <dbReference type="ChEBI" id="CHEBI:15377"/>
        <dbReference type="ChEBI" id="CHEBI:15378"/>
        <dbReference type="ChEBI" id="CHEBI:29959"/>
        <dbReference type="ChEBI" id="CHEBI:43474"/>
        <dbReference type="ChEBI" id="CHEBI:57642"/>
        <dbReference type="ChEBI" id="CHEBI:77875"/>
        <dbReference type="EC" id="2.5.1.72"/>
    </reaction>
    <physiologicalReaction direction="left-to-right" evidence="10">
        <dbReference type="Rhea" id="RHEA:25889"/>
    </physiologicalReaction>
</comment>
<keyword evidence="5 12" id="KW-0662">Pyridine nucleotide biosynthesis</keyword>
<comment type="subcellular location">
    <subcellularLocation>
        <location evidence="12">Cytoplasm</location>
    </subcellularLocation>
</comment>
<dbReference type="OrthoDB" id="9801204at2"/>
<feature type="binding site" evidence="12">
    <location>
        <position position="23"/>
    </location>
    <ligand>
        <name>iminosuccinate</name>
        <dbReference type="ChEBI" id="CHEBI:77875"/>
    </ligand>
</feature>
<reference evidence="13" key="1">
    <citation type="journal article" date="2006" name="Nature">
        <title>Deciphering the evolution and metabolism of an anammox bacterium from a community genome.</title>
        <authorList>
            <person name="Strous M."/>
            <person name="Pelletier E."/>
            <person name="Mangenot S."/>
            <person name="Rattei T."/>
            <person name="Lehner A."/>
            <person name="Taylor M.W."/>
            <person name="Horn M."/>
            <person name="Daims H."/>
            <person name="Bartol-Mavel D."/>
            <person name="Wincker P."/>
            <person name="Barbe V."/>
            <person name="Fonknechten N."/>
            <person name="Vallenet D."/>
            <person name="Segurens B."/>
            <person name="Schenowitz-Truong C."/>
            <person name="Medigue C."/>
            <person name="Collingro A."/>
            <person name="Snel B."/>
            <person name="Dutilh B.E."/>
            <person name="OpDenCamp H.J.M."/>
            <person name="vanDerDrift C."/>
            <person name="Cirpus I."/>
            <person name="vanDePas-Schoonen K.T."/>
            <person name="Harhangi H.R."/>
            <person name="vanNiftrik L."/>
            <person name="Schmid M."/>
            <person name="Keltjens J."/>
            <person name="vanDeVossenberg J."/>
            <person name="Kartal B."/>
            <person name="Meier H."/>
            <person name="Frishman D."/>
            <person name="Huynen M.A."/>
            <person name="Mewes H."/>
            <person name="Weissenbach J."/>
            <person name="Jetten M.S.M."/>
            <person name="Wagner M."/>
            <person name="LePaslier D."/>
        </authorList>
    </citation>
    <scope>NUCLEOTIDE SEQUENCE</scope>
</reference>
<feature type="binding site" evidence="12">
    <location>
        <position position="85"/>
    </location>
    <ligand>
        <name>[4Fe-4S] cluster</name>
        <dbReference type="ChEBI" id="CHEBI:49883"/>
    </ligand>
</feature>
<comment type="cofactor">
    <cofactor evidence="12">
        <name>[4Fe-4S] cluster</name>
        <dbReference type="ChEBI" id="CHEBI:49883"/>
    </cofactor>
    <text evidence="12">Binds 1 [4Fe-4S] cluster per subunit.</text>
</comment>
<comment type="function">
    <text evidence="1 12">Catalyzes the condensation of iminoaspartate with dihydroxyacetone phosphate to form quinolinate.</text>
</comment>
<keyword evidence="9 12" id="KW-0411">Iron-sulfur</keyword>
<reference evidence="16" key="4">
    <citation type="submission" date="2017-10" db="EMBL/GenBank/DDBJ databases">
        <authorList>
            <person name="Frank J."/>
        </authorList>
    </citation>
    <scope>NUCLEOTIDE SEQUENCE [LARGE SCALE GENOMIC DNA]</scope>
</reference>
<evidence type="ECO:0000256" key="7">
    <source>
        <dbReference type="ARBA" id="ARBA00022723"/>
    </source>
</evidence>
<dbReference type="Pfam" id="PF02445">
    <property type="entry name" value="NadA"/>
    <property type="match status" value="1"/>
</dbReference>
<dbReference type="GO" id="GO:0005829">
    <property type="term" value="C:cytosol"/>
    <property type="evidence" value="ECO:0007669"/>
    <property type="project" value="TreeGrafter"/>
</dbReference>
<organism evidence="13">
    <name type="scientific">Kuenenia stuttgartiensis</name>
    <dbReference type="NCBI Taxonomy" id="174633"/>
    <lineage>
        <taxon>Bacteria</taxon>
        <taxon>Pseudomonadati</taxon>
        <taxon>Planctomycetota</taxon>
        <taxon>Candidatus Brocadiia</taxon>
        <taxon>Candidatus Brocadiales</taxon>
        <taxon>Candidatus Brocadiaceae</taxon>
        <taxon>Candidatus Kuenenia</taxon>
    </lineage>
</organism>
<feature type="binding site" evidence="12">
    <location>
        <position position="171"/>
    </location>
    <ligand>
        <name>[4Fe-4S] cluster</name>
        <dbReference type="ChEBI" id="CHEBI:49883"/>
    </ligand>
</feature>
<reference evidence="13" key="2">
    <citation type="submission" date="2006-01" db="EMBL/GenBank/DDBJ databases">
        <authorList>
            <person name="Genoscope"/>
        </authorList>
    </citation>
    <scope>NUCLEOTIDE SEQUENCE</scope>
</reference>
<dbReference type="GO" id="GO:0046872">
    <property type="term" value="F:metal ion binding"/>
    <property type="evidence" value="ECO:0007669"/>
    <property type="project" value="UniProtKB-KW"/>
</dbReference>
<keyword evidence="8 12" id="KW-0408">Iron</keyword>
<dbReference type="NCBIfam" id="NF006879">
    <property type="entry name" value="PRK09375.1-4"/>
    <property type="match status" value="1"/>
</dbReference>
<dbReference type="GO" id="GO:0051539">
    <property type="term" value="F:4 iron, 4 sulfur cluster binding"/>
    <property type="evidence" value="ECO:0007669"/>
    <property type="project" value="UniProtKB-KW"/>
</dbReference>
<evidence type="ECO:0000256" key="3">
    <source>
        <dbReference type="ARBA" id="ARBA00012669"/>
    </source>
</evidence>
<keyword evidence="6 12" id="KW-0808">Transferase</keyword>
<feature type="binding site" evidence="12">
    <location>
        <position position="40"/>
    </location>
    <ligand>
        <name>iminosuccinate</name>
        <dbReference type="ChEBI" id="CHEBI:77875"/>
    </ligand>
</feature>
<feature type="binding site" evidence="12">
    <location>
        <begin position="111"/>
        <end position="113"/>
    </location>
    <ligand>
        <name>iminosuccinate</name>
        <dbReference type="ChEBI" id="CHEBI:77875"/>
    </ligand>
</feature>
<dbReference type="HAMAP" id="MF_00568">
    <property type="entry name" value="NadA_type2"/>
    <property type="match status" value="1"/>
</dbReference>
<dbReference type="Proteomes" id="UP000221734">
    <property type="component" value="Chromosome Kuenenia_stuttgartiensis_MBR1"/>
</dbReference>
<dbReference type="RefSeq" id="WP_099326345.1">
    <property type="nucleotide sequence ID" value="NZ_CP049055.1"/>
</dbReference>
<evidence type="ECO:0000256" key="11">
    <source>
        <dbReference type="ARBA" id="ARBA00073059"/>
    </source>
</evidence>
<dbReference type="NCBIfam" id="TIGR00550">
    <property type="entry name" value="nadA"/>
    <property type="match status" value="1"/>
</dbReference>
<dbReference type="InterPro" id="IPR036094">
    <property type="entry name" value="NadA_sf"/>
</dbReference>
<feature type="binding site" evidence="12">
    <location>
        <position position="214"/>
    </location>
    <ligand>
        <name>iminosuccinate</name>
        <dbReference type="ChEBI" id="CHEBI:77875"/>
    </ligand>
</feature>
<evidence type="ECO:0000313" key="14">
    <source>
        <dbReference type="EMBL" id="QII13098.1"/>
    </source>
</evidence>
<evidence type="ECO:0000256" key="8">
    <source>
        <dbReference type="ARBA" id="ARBA00023004"/>
    </source>
</evidence>
<keyword evidence="12" id="KW-0963">Cytoplasm</keyword>
<evidence type="ECO:0000256" key="4">
    <source>
        <dbReference type="ARBA" id="ARBA00022485"/>
    </source>
</evidence>
<reference evidence="15" key="3">
    <citation type="submission" date="2017-10" db="EMBL/GenBank/DDBJ databases">
        <authorList>
            <person name="Banno H."/>
            <person name="Chua N.-H."/>
        </authorList>
    </citation>
    <scope>NUCLEOTIDE SEQUENCE [LARGE SCALE GENOMIC DNA]</scope>
    <source>
        <strain evidence="15">Kuenenia_mbr1_ru-nijmegen</strain>
    </source>
</reference>
<feature type="binding site" evidence="12">
    <location>
        <begin position="197"/>
        <end position="199"/>
    </location>
    <ligand>
        <name>iminosuccinate</name>
        <dbReference type="ChEBI" id="CHEBI:77875"/>
    </ligand>
</feature>
<dbReference type="FunFam" id="3.40.50.10800:FF:000001">
    <property type="entry name" value="Quinolinate synthase A"/>
    <property type="match status" value="1"/>
</dbReference>
<dbReference type="EC" id="2.5.1.72" evidence="3 12"/>
<dbReference type="Proteomes" id="UP000501926">
    <property type="component" value="Chromosome"/>
</dbReference>
<sequence length="302" mass="33427">MTTLIIDKIKELKKKRNAIILAHNYQRGEVQDIADYAGDSLGLSQQAAKTEAEMIVFCGVHFMAETASILCPGKLVLLPDENAGCPMANMITRKELILKKKEYPGAKVVCYVNSTAAVKAESDICCTSSNAIKIVSSFPKEQEILFVPDKSLGGYVSKQLNRPMILWEGYCPTHHRILAEHIVKAKKEHPQAKIVVHPECTPDVIELADHVASTTGIAKYCRESSAGKFIIGTEIGLLHRLKKENPQKSFFAVTPLSDCPNMKLINLEKVLWALEDLVYEVKVAEDIAQKAHSAIQKMLDLS</sequence>
<dbReference type="Gene3D" id="3.40.50.10800">
    <property type="entry name" value="NadA-like"/>
    <property type="match status" value="3"/>
</dbReference>
<keyword evidence="4 12" id="KW-0004">4Fe-4S</keyword>
<gene>
    <name evidence="12 13" type="primary">nadA</name>
    <name evidence="14" type="ORF">KsCSTR_37190</name>
    <name evidence="15" type="ORF">KSMBR1_3336</name>
    <name evidence="13" type="ORF">kuste2356</name>
</gene>
<dbReference type="GO" id="GO:0034628">
    <property type="term" value="P:'de novo' NAD+ biosynthetic process from L-aspartate"/>
    <property type="evidence" value="ECO:0007669"/>
    <property type="project" value="TreeGrafter"/>
</dbReference>
<dbReference type="PANTHER" id="PTHR30573:SF0">
    <property type="entry name" value="QUINOLINATE SYNTHASE, CHLOROPLASTIC"/>
    <property type="match status" value="1"/>
</dbReference>
<dbReference type="EMBL" id="LT934425">
    <property type="protein sequence ID" value="SOH05812.1"/>
    <property type="molecule type" value="Genomic_DNA"/>
</dbReference>
<reference evidence="14 17" key="5">
    <citation type="submission" date="2020-02" db="EMBL/GenBank/DDBJ databases">
        <title>Newly sequenced genome of strain CSTR1 showed variability in Candidatus Kuenenia stuttgartiensis genomes.</title>
        <authorList>
            <person name="Ding C."/>
            <person name="Adrian L."/>
        </authorList>
    </citation>
    <scope>NUCLEOTIDE SEQUENCE [LARGE SCALE GENOMIC DNA]</scope>
    <source>
        <strain evidence="14 17">CSTR1</strain>
    </source>
</reference>
<feature type="binding site" evidence="12">
    <location>
        <position position="128"/>
    </location>
    <ligand>
        <name>iminosuccinate</name>
        <dbReference type="ChEBI" id="CHEBI:77875"/>
    </ligand>
</feature>
<dbReference type="AlphaFoldDB" id="Q1Q697"/>